<dbReference type="AlphaFoldDB" id="A0A0G0T5H2"/>
<name>A0A0G0T5H2_9BACT</name>
<proteinExistence type="predicted"/>
<reference evidence="1 2" key="1">
    <citation type="journal article" date="2015" name="Nature">
        <title>rRNA introns, odd ribosomes, and small enigmatic genomes across a large radiation of phyla.</title>
        <authorList>
            <person name="Brown C.T."/>
            <person name="Hug L.A."/>
            <person name="Thomas B.C."/>
            <person name="Sharon I."/>
            <person name="Castelle C.J."/>
            <person name="Singh A."/>
            <person name="Wilkins M.J."/>
            <person name="Williams K.H."/>
            <person name="Banfield J.F."/>
        </authorList>
    </citation>
    <scope>NUCLEOTIDE SEQUENCE [LARGE SCALE GENOMIC DNA]</scope>
</reference>
<protein>
    <submittedName>
        <fullName evidence="1">Uncharacterized protein</fullName>
    </submittedName>
</protein>
<dbReference type="EMBL" id="LBZM01000009">
    <property type="protein sequence ID" value="KKR72239.1"/>
    <property type="molecule type" value="Genomic_DNA"/>
</dbReference>
<accession>A0A0G0T5H2</accession>
<evidence type="ECO:0000313" key="2">
    <source>
        <dbReference type="Proteomes" id="UP000034664"/>
    </source>
</evidence>
<evidence type="ECO:0000313" key="1">
    <source>
        <dbReference type="EMBL" id="KKR72239.1"/>
    </source>
</evidence>
<gene>
    <name evidence="1" type="ORF">UU14_C0009G0020</name>
</gene>
<organism evidence="1 2">
    <name type="scientific">Candidatus Roizmanbacteria bacterium GW2011_GWB1_40_7</name>
    <dbReference type="NCBI Taxonomy" id="1618482"/>
    <lineage>
        <taxon>Bacteria</taxon>
        <taxon>Candidatus Roizmaniibacteriota</taxon>
    </lineage>
</organism>
<comment type="caution">
    <text evidence="1">The sequence shown here is derived from an EMBL/GenBank/DDBJ whole genome shotgun (WGS) entry which is preliminary data.</text>
</comment>
<dbReference type="Proteomes" id="UP000034664">
    <property type="component" value="Unassembled WGS sequence"/>
</dbReference>
<sequence length="149" mass="17484">MTPEARENQFTTDGFKPNLLDEIPDMFEPLDLEVESLNLRVRSGRRGIEYHLPYAHTARIASWEDRRDVPDGMDGVLRLAVYEEKNEEWAVYREPTMKEMVTFLRVTRDAIPDDPWTHVLEAQVRSRINKQTQAAKEQVRKLRELSDSI</sequence>